<keyword evidence="1" id="KW-0732">Signal</keyword>
<dbReference type="KEGG" id="tum:CBW65_12815"/>
<dbReference type="EMBL" id="CP021434">
    <property type="protein sequence ID" value="ARU61812.1"/>
    <property type="molecule type" value="Genomic_DNA"/>
</dbReference>
<dbReference type="RefSeq" id="WP_087457181.1">
    <property type="nucleotide sequence ID" value="NZ_CP021434.1"/>
</dbReference>
<dbReference type="AlphaFoldDB" id="A0A1Y0IMM2"/>
<name>A0A1Y0IMM2_9BACL</name>
<accession>A0A1Y0IMM2</accession>
<reference evidence="3" key="1">
    <citation type="submission" date="2017-05" db="EMBL/GenBank/DDBJ databases">
        <authorList>
            <person name="Sung H."/>
        </authorList>
    </citation>
    <scope>NUCLEOTIDE SEQUENCE [LARGE SCALE GENOMIC DNA]</scope>
    <source>
        <strain evidence="3">AR23208</strain>
    </source>
</reference>
<evidence type="ECO:0000313" key="3">
    <source>
        <dbReference type="Proteomes" id="UP000195437"/>
    </source>
</evidence>
<organism evidence="2 3">
    <name type="scientific">Tumebacillus avium</name>
    <dbReference type="NCBI Taxonomy" id="1903704"/>
    <lineage>
        <taxon>Bacteria</taxon>
        <taxon>Bacillati</taxon>
        <taxon>Bacillota</taxon>
        <taxon>Bacilli</taxon>
        <taxon>Bacillales</taxon>
        <taxon>Alicyclobacillaceae</taxon>
        <taxon>Tumebacillus</taxon>
    </lineage>
</organism>
<evidence type="ECO:0000256" key="1">
    <source>
        <dbReference type="SAM" id="SignalP"/>
    </source>
</evidence>
<protein>
    <submittedName>
        <fullName evidence="2">Uncharacterized protein</fullName>
    </submittedName>
</protein>
<evidence type="ECO:0000313" key="2">
    <source>
        <dbReference type="EMBL" id="ARU61812.1"/>
    </source>
</evidence>
<gene>
    <name evidence="2" type="ORF">CBW65_12815</name>
</gene>
<keyword evidence="3" id="KW-1185">Reference proteome</keyword>
<feature type="signal peptide" evidence="1">
    <location>
        <begin position="1"/>
        <end position="24"/>
    </location>
</feature>
<sequence length="231" mass="25043">MKKTTGLAASALLLATIWTGTASAYSPGNVYVYQPFPTAGTAVTAEYHTYTEGASGLYPTDINKGGNEGGTALAVDLVGLPGGSQVHFNGYNNNITACSQNALSGNRYVVDIWVTPPGKAKKYLGYLVMLHTQNNKIGSWTAVDSDWNGRVTEWTSQVWNGPDGTYLYNASGGLCWTGDHVHMFASRDYSFESSYGTFTTAVDEAKNPFAGYAYNVTYDQALYYFATDWDK</sequence>
<feature type="chain" id="PRO_5012304832" evidence="1">
    <location>
        <begin position="25"/>
        <end position="231"/>
    </location>
</feature>
<dbReference type="Proteomes" id="UP000195437">
    <property type="component" value="Chromosome"/>
</dbReference>
<proteinExistence type="predicted"/>